<gene>
    <name evidence="2" type="ORF">ACFPCZ_05890</name>
</gene>
<evidence type="ECO:0000313" key="2">
    <source>
        <dbReference type="EMBL" id="MFC4866157.1"/>
    </source>
</evidence>
<reference evidence="3" key="1">
    <citation type="journal article" date="2019" name="Int. J. Syst. Evol. Microbiol.">
        <title>The Global Catalogue of Microorganisms (GCM) 10K type strain sequencing project: providing services to taxonomists for standard genome sequencing and annotation.</title>
        <authorList>
            <consortium name="The Broad Institute Genomics Platform"/>
            <consortium name="The Broad Institute Genome Sequencing Center for Infectious Disease"/>
            <person name="Wu L."/>
            <person name="Ma J."/>
        </authorList>
    </citation>
    <scope>NUCLEOTIDE SEQUENCE [LARGE SCALE GENOMIC DNA]</scope>
    <source>
        <strain evidence="3">CGMCC 4.7304</strain>
    </source>
</reference>
<proteinExistence type="predicted"/>
<keyword evidence="2" id="KW-0540">Nuclease</keyword>
<dbReference type="InterPro" id="IPR005135">
    <property type="entry name" value="Endo/exonuclease/phosphatase"/>
</dbReference>
<accession>A0ABV9SIR9</accession>
<dbReference type="Proteomes" id="UP001595858">
    <property type="component" value="Unassembled WGS sequence"/>
</dbReference>
<name>A0ABV9SIR9_9ACTN</name>
<keyword evidence="2" id="KW-0255">Endonuclease</keyword>
<feature type="domain" description="Endonuclease/exonuclease/phosphatase" evidence="1">
    <location>
        <begin position="7"/>
        <end position="223"/>
    </location>
</feature>
<keyword evidence="3" id="KW-1185">Reference proteome</keyword>
<comment type="caution">
    <text evidence="2">The sequence shown here is derived from an EMBL/GenBank/DDBJ whole genome shotgun (WGS) entry which is preliminary data.</text>
</comment>
<protein>
    <submittedName>
        <fullName evidence="2">Endonuclease/exonuclease/phosphatase family protein</fullName>
    </submittedName>
</protein>
<dbReference type="Pfam" id="PF03372">
    <property type="entry name" value="Exo_endo_phos"/>
    <property type="match status" value="1"/>
</dbReference>
<evidence type="ECO:0000313" key="3">
    <source>
        <dbReference type="Proteomes" id="UP001595858"/>
    </source>
</evidence>
<dbReference type="EMBL" id="JBHSIY010000006">
    <property type="protein sequence ID" value="MFC4866157.1"/>
    <property type="molecule type" value="Genomic_DNA"/>
</dbReference>
<dbReference type="SUPFAM" id="SSF56219">
    <property type="entry name" value="DNase I-like"/>
    <property type="match status" value="1"/>
</dbReference>
<dbReference type="Gene3D" id="3.60.10.10">
    <property type="entry name" value="Endonuclease/exonuclease/phosphatase"/>
    <property type="match status" value="1"/>
</dbReference>
<sequence length="247" mass="26313">MTEFRMLSYNVHGLRGGPDAVARVVDACAPDVVCLQEAPYLLRWQSRRRRLDRSIGMVPAISRRTGGLAVLYRPGIEVHRIGHHVLRRYPGLRVRSLSMAALQVEGLPLLVACAHFDPHPGARLHHAGEAVDRLAAFAAENPGPFVLAADAACSPGDAAWRLLTAGLRDAAAEHPWGGSATFPAHAPRRRVDGVFASGDVLVRRAGVPVDLVDPADMAAASDHLPVLADIVLGEAGEAEEGRRPVGG</sequence>
<dbReference type="RefSeq" id="WP_344139405.1">
    <property type="nucleotide sequence ID" value="NZ_BAAAQI010000001.1"/>
</dbReference>
<dbReference type="InterPro" id="IPR036691">
    <property type="entry name" value="Endo/exonu/phosph_ase_sf"/>
</dbReference>
<evidence type="ECO:0000259" key="1">
    <source>
        <dbReference type="Pfam" id="PF03372"/>
    </source>
</evidence>
<keyword evidence="2" id="KW-0378">Hydrolase</keyword>
<dbReference type="GO" id="GO:0004519">
    <property type="term" value="F:endonuclease activity"/>
    <property type="evidence" value="ECO:0007669"/>
    <property type="project" value="UniProtKB-KW"/>
</dbReference>
<organism evidence="2 3">
    <name type="scientific">Streptomonospora arabica</name>
    <dbReference type="NCBI Taxonomy" id="412417"/>
    <lineage>
        <taxon>Bacteria</taxon>
        <taxon>Bacillati</taxon>
        <taxon>Actinomycetota</taxon>
        <taxon>Actinomycetes</taxon>
        <taxon>Streptosporangiales</taxon>
        <taxon>Nocardiopsidaceae</taxon>
        <taxon>Streptomonospora</taxon>
    </lineage>
</organism>